<proteinExistence type="predicted"/>
<sequence length="214" mass="23780">MAKKLATTTTTNTPVVKKITKSSKKETVSVAAPIAPEPTPIVEAKIEVATEEVDTIVQFKDNYEEQYSVFSKKLQIAITSLVALKNEFKVLEKRTTKELKAAKKITAKRARKGNRQPSGFVKPTLVTDELATFLGKPSGTEMARTEVTREINKYIRSNDLQDKDNGRKINPDAALSKLLRLKKEDELTYFNLQRYMSPHFPKPAAAVATAAIAV</sequence>
<dbReference type="CDD" id="cd10567">
    <property type="entry name" value="SWIB-MDM2_like"/>
    <property type="match status" value="1"/>
</dbReference>
<dbReference type="SUPFAM" id="SSF47592">
    <property type="entry name" value="SWIB/MDM2 domain"/>
    <property type="match status" value="1"/>
</dbReference>
<dbReference type="AlphaFoldDB" id="A0A6C0JCN8"/>
<name>A0A6C0JCN8_9ZZZZ</name>
<dbReference type="SMART" id="SM00151">
    <property type="entry name" value="SWIB"/>
    <property type="match status" value="1"/>
</dbReference>
<dbReference type="Pfam" id="PF02201">
    <property type="entry name" value="SWIB"/>
    <property type="match status" value="1"/>
</dbReference>
<dbReference type="InterPro" id="IPR019835">
    <property type="entry name" value="SWIB_domain"/>
</dbReference>
<dbReference type="PANTHER" id="PTHR13844">
    <property type="entry name" value="SWI/SNF-RELATED MATRIX-ASSOCIATED ACTIN-DEPENDENT REGULATOR OF CHROMATIN SUBFAMILY D"/>
    <property type="match status" value="1"/>
</dbReference>
<reference evidence="2" key="1">
    <citation type="journal article" date="2020" name="Nature">
        <title>Giant virus diversity and host interactions through global metagenomics.</title>
        <authorList>
            <person name="Schulz F."/>
            <person name="Roux S."/>
            <person name="Paez-Espino D."/>
            <person name="Jungbluth S."/>
            <person name="Walsh D.A."/>
            <person name="Denef V.J."/>
            <person name="McMahon K.D."/>
            <person name="Konstantinidis K.T."/>
            <person name="Eloe-Fadrosh E.A."/>
            <person name="Kyrpides N.C."/>
            <person name="Woyke T."/>
        </authorList>
    </citation>
    <scope>NUCLEOTIDE SEQUENCE</scope>
    <source>
        <strain evidence="2">GVMAG-M-3300025880-76</strain>
    </source>
</reference>
<accession>A0A6C0JCN8</accession>
<dbReference type="EMBL" id="MN740360">
    <property type="protein sequence ID" value="QHU02496.1"/>
    <property type="molecule type" value="Genomic_DNA"/>
</dbReference>
<dbReference type="Gene3D" id="1.10.245.10">
    <property type="entry name" value="SWIB/MDM2 domain"/>
    <property type="match status" value="1"/>
</dbReference>
<protein>
    <recommendedName>
        <fullName evidence="1">DM2 domain-containing protein</fullName>
    </recommendedName>
</protein>
<dbReference type="PROSITE" id="PS51925">
    <property type="entry name" value="SWIB_MDM2"/>
    <property type="match status" value="1"/>
</dbReference>
<dbReference type="InterPro" id="IPR003121">
    <property type="entry name" value="SWIB_MDM2_domain"/>
</dbReference>
<evidence type="ECO:0000259" key="1">
    <source>
        <dbReference type="PROSITE" id="PS51925"/>
    </source>
</evidence>
<feature type="domain" description="DM2" evidence="1">
    <location>
        <begin position="119"/>
        <end position="202"/>
    </location>
</feature>
<dbReference type="InterPro" id="IPR036885">
    <property type="entry name" value="SWIB_MDM2_dom_sf"/>
</dbReference>
<organism evidence="2">
    <name type="scientific">viral metagenome</name>
    <dbReference type="NCBI Taxonomy" id="1070528"/>
    <lineage>
        <taxon>unclassified sequences</taxon>
        <taxon>metagenomes</taxon>
        <taxon>organismal metagenomes</taxon>
    </lineage>
</organism>
<evidence type="ECO:0000313" key="2">
    <source>
        <dbReference type="EMBL" id="QHU02496.1"/>
    </source>
</evidence>